<protein>
    <recommendedName>
        <fullName evidence="5">Ig-like domain-containing protein</fullName>
    </recommendedName>
</protein>
<feature type="region of interest" description="Disordered" evidence="1">
    <location>
        <begin position="1027"/>
        <end position="1062"/>
    </location>
</feature>
<evidence type="ECO:0000256" key="1">
    <source>
        <dbReference type="SAM" id="MobiDB-lite"/>
    </source>
</evidence>
<name>A0ABW1QZ47_9ACTN</name>
<sequence>MRVPVVKTSIAALALSLVGPTMALAPAHAAGGPTAAASVVNPADPFADFTVAIVGEPRFGESVTAVPSGHVVTLPDGTELEGTVSYEWRVGGVLITSNTTPSLAPVLSDIGKTVMVTATVSLAGHPSATHSMSSERGVLGGKQINATAPKVLGTAKVGQRLTFTAGTPHSVQAKVRYQWYVDGTPVEGAAGTALGYTPSPDDIGKRVTIRATHTLNNFETLEIDATPTGPVVPGDIAVTAVIKGSPAAGEVLTAEVTRTPVSARVGYQWYVARDNNLNGTAIEGATGSTFTLDRSHVGAHVWVRIDSNLAGYTSSAVESAPVGPVSQGLQNWAAPTISGTATIGSVLTAAIPTLDVNTEASYVWNRNGTPIVGADKRTYTATVSDLGARLSVTVTYRRDGYADLMRTSTQTATITNGDLPTFRVGLTGTAKVDQTLTAKVDQTLTASVSNTGTGTPAGRLSYVWRSGGAVVAGAVGTTFKLRPEDAGKTVTVTVTQSLEGYLDRIVEATSSVVANGTLTGTAPNITGSAVVGQVLTISGGTVWSADADVSRQWRVNGVAVEGATGTSYTVRAEDSGKRITLTTLVSLPGYNDLTLTSSMSAAVAKATFDSLSVDVSGAMRVDGTLTARHSVSPAGSVKLQWKANGIAIAGATDSILQLTPALAGKTITLSATATLNGFADRTETATAGVVAKGTLTGTAPTIKGEAIAGTKLTAVPGTAHSSSVDVSYRWTADNATVATGRTITLTSELLGKTLRLVTTHSLAGYEDLVFTSSPSDPVIVSAFTSTDLIVSGTAKVGHTLVATTTAKPTASTVLVTWRRGDTVVGVGSTYVATPEDESFVLTATAEFFRKGYAEETEVWKTAPVANALAPDLVLKTSATSIRKGKRVIVSWTSKSATSVNASWSDTTVKAIGASTRKPGVGRHTYVVTATNANGATTASVTVDVLLPPKKLKVTTKKKVGRTKKFTVTISGLASREEFTLVYGQQKIRGVGKAVGVTKIVLIAPYKTRAKETTVRVTGSIKDRVGASKITITTPTQKSVPKKKAAKKKAAPKKATPKKKTKK</sequence>
<keyword evidence="4" id="KW-1185">Reference proteome</keyword>
<evidence type="ECO:0000256" key="2">
    <source>
        <dbReference type="SAM" id="SignalP"/>
    </source>
</evidence>
<gene>
    <name evidence="3" type="ORF">ACFPWU_13765</name>
</gene>
<dbReference type="Gene3D" id="2.60.40.2700">
    <property type="match status" value="7"/>
</dbReference>
<proteinExistence type="predicted"/>
<evidence type="ECO:0000313" key="4">
    <source>
        <dbReference type="Proteomes" id="UP001596098"/>
    </source>
</evidence>
<feature type="chain" id="PRO_5046832468" description="Ig-like domain-containing protein" evidence="2">
    <location>
        <begin position="24"/>
        <end position="1062"/>
    </location>
</feature>
<feature type="compositionally biased region" description="Basic residues" evidence="1">
    <location>
        <begin position="1039"/>
        <end position="1062"/>
    </location>
</feature>
<keyword evidence="2" id="KW-0732">Signal</keyword>
<reference evidence="4" key="1">
    <citation type="journal article" date="2019" name="Int. J. Syst. Evol. Microbiol.">
        <title>The Global Catalogue of Microorganisms (GCM) 10K type strain sequencing project: providing services to taxonomists for standard genome sequencing and annotation.</title>
        <authorList>
            <consortium name="The Broad Institute Genomics Platform"/>
            <consortium name="The Broad Institute Genome Sequencing Center for Infectious Disease"/>
            <person name="Wu L."/>
            <person name="Ma J."/>
        </authorList>
    </citation>
    <scope>NUCLEOTIDE SEQUENCE [LARGE SCALE GENOMIC DNA]</scope>
    <source>
        <strain evidence="4">DFY28</strain>
    </source>
</reference>
<feature type="compositionally biased region" description="Polar residues" evidence="1">
    <location>
        <begin position="1029"/>
        <end position="1038"/>
    </location>
</feature>
<dbReference type="Proteomes" id="UP001596098">
    <property type="component" value="Unassembled WGS sequence"/>
</dbReference>
<dbReference type="RefSeq" id="WP_128219217.1">
    <property type="nucleotide sequence ID" value="NZ_CP034929.1"/>
</dbReference>
<dbReference type="EMBL" id="JBHSQI010000009">
    <property type="protein sequence ID" value="MFC6154731.1"/>
    <property type="molecule type" value="Genomic_DNA"/>
</dbReference>
<comment type="caution">
    <text evidence="3">The sequence shown here is derived from an EMBL/GenBank/DDBJ whole genome shotgun (WGS) entry which is preliminary data.</text>
</comment>
<organism evidence="3 4">
    <name type="scientific">Nocardioides yefusunii</name>
    <dbReference type="NCBI Taxonomy" id="2500546"/>
    <lineage>
        <taxon>Bacteria</taxon>
        <taxon>Bacillati</taxon>
        <taxon>Actinomycetota</taxon>
        <taxon>Actinomycetes</taxon>
        <taxon>Propionibacteriales</taxon>
        <taxon>Nocardioidaceae</taxon>
        <taxon>Nocardioides</taxon>
    </lineage>
</organism>
<evidence type="ECO:0008006" key="5">
    <source>
        <dbReference type="Google" id="ProtNLM"/>
    </source>
</evidence>
<feature type="signal peptide" evidence="2">
    <location>
        <begin position="1"/>
        <end position="23"/>
    </location>
</feature>
<accession>A0ABW1QZ47</accession>
<evidence type="ECO:0000313" key="3">
    <source>
        <dbReference type="EMBL" id="MFC6154731.1"/>
    </source>
</evidence>